<reference evidence="7" key="1">
    <citation type="submission" date="2017-09" db="EMBL/GenBank/DDBJ databases">
        <title>Depth-based differentiation of microbial function through sediment-hosted aquifers and enrichment of novel symbionts in the deep terrestrial subsurface.</title>
        <authorList>
            <person name="Probst A.J."/>
            <person name="Ladd B."/>
            <person name="Jarett J.K."/>
            <person name="Geller-Mcgrath D.E."/>
            <person name="Sieber C.M.K."/>
            <person name="Emerson J.B."/>
            <person name="Anantharaman K."/>
            <person name="Thomas B.C."/>
            <person name="Malmstrom R."/>
            <person name="Stieglmeier M."/>
            <person name="Klingl A."/>
            <person name="Woyke T."/>
            <person name="Ryan C.M."/>
            <person name="Banfield J.F."/>
        </authorList>
    </citation>
    <scope>NUCLEOTIDE SEQUENCE [LARGE SCALE GENOMIC DNA]</scope>
</reference>
<comment type="similarity">
    <text evidence="1 5">Belongs to the bacterial ribosomal protein bL33 family.</text>
</comment>
<dbReference type="Proteomes" id="UP000229749">
    <property type="component" value="Unassembled WGS sequence"/>
</dbReference>
<evidence type="ECO:0000313" key="7">
    <source>
        <dbReference type="Proteomes" id="UP000229749"/>
    </source>
</evidence>
<evidence type="ECO:0000256" key="1">
    <source>
        <dbReference type="ARBA" id="ARBA00007596"/>
    </source>
</evidence>
<dbReference type="AlphaFoldDB" id="A0A2M7XII2"/>
<evidence type="ECO:0000256" key="2">
    <source>
        <dbReference type="ARBA" id="ARBA00022980"/>
    </source>
</evidence>
<dbReference type="NCBIfam" id="TIGR01023">
    <property type="entry name" value="rpmG_bact"/>
    <property type="match status" value="1"/>
</dbReference>
<sequence>MSQANQIKLECTDCSYIGYFSRKNKKVIKDRLEIKKFCKKCRVHKLHKETK</sequence>
<dbReference type="GO" id="GO:1990904">
    <property type="term" value="C:ribonucleoprotein complex"/>
    <property type="evidence" value="ECO:0007669"/>
    <property type="project" value="UniProtKB-KW"/>
</dbReference>
<gene>
    <name evidence="5 6" type="primary">rpmG</name>
    <name evidence="6" type="ORF">CO172_00090</name>
</gene>
<dbReference type="Gene3D" id="2.20.28.120">
    <property type="entry name" value="Ribosomal protein L33"/>
    <property type="match status" value="1"/>
</dbReference>
<dbReference type="GO" id="GO:0006412">
    <property type="term" value="P:translation"/>
    <property type="evidence" value="ECO:0007669"/>
    <property type="project" value="UniProtKB-UniRule"/>
</dbReference>
<dbReference type="NCBIfam" id="NF001860">
    <property type="entry name" value="PRK00595.1"/>
    <property type="match status" value="1"/>
</dbReference>
<dbReference type="NCBIfam" id="NF001764">
    <property type="entry name" value="PRK00504.1"/>
    <property type="match status" value="1"/>
</dbReference>
<evidence type="ECO:0000256" key="5">
    <source>
        <dbReference type="HAMAP-Rule" id="MF_00294"/>
    </source>
</evidence>
<evidence type="ECO:0000256" key="4">
    <source>
        <dbReference type="ARBA" id="ARBA00035176"/>
    </source>
</evidence>
<dbReference type="InterPro" id="IPR001705">
    <property type="entry name" value="Ribosomal_bL33"/>
</dbReference>
<dbReference type="GO" id="GO:0005737">
    <property type="term" value="C:cytoplasm"/>
    <property type="evidence" value="ECO:0007669"/>
    <property type="project" value="UniProtKB-ARBA"/>
</dbReference>
<keyword evidence="3 5" id="KW-0687">Ribonucleoprotein</keyword>
<dbReference type="InterPro" id="IPR011332">
    <property type="entry name" value="Ribosomal_zn-bd"/>
</dbReference>
<protein>
    <recommendedName>
        <fullName evidence="4 5">Large ribosomal subunit protein bL33</fullName>
    </recommendedName>
</protein>
<evidence type="ECO:0000256" key="3">
    <source>
        <dbReference type="ARBA" id="ARBA00023274"/>
    </source>
</evidence>
<dbReference type="GO" id="GO:0003735">
    <property type="term" value="F:structural constituent of ribosome"/>
    <property type="evidence" value="ECO:0007669"/>
    <property type="project" value="InterPro"/>
</dbReference>
<accession>A0A2M7XII2</accession>
<dbReference type="SUPFAM" id="SSF57829">
    <property type="entry name" value="Zn-binding ribosomal proteins"/>
    <property type="match status" value="1"/>
</dbReference>
<comment type="caution">
    <text evidence="6">The sequence shown here is derived from an EMBL/GenBank/DDBJ whole genome shotgun (WGS) entry which is preliminary data.</text>
</comment>
<dbReference type="HAMAP" id="MF_00294">
    <property type="entry name" value="Ribosomal_bL33"/>
    <property type="match status" value="1"/>
</dbReference>
<keyword evidence="2 5" id="KW-0689">Ribosomal protein</keyword>
<dbReference type="GO" id="GO:0005840">
    <property type="term" value="C:ribosome"/>
    <property type="evidence" value="ECO:0007669"/>
    <property type="project" value="UniProtKB-KW"/>
</dbReference>
<name>A0A2M7XII2_9BACT</name>
<proteinExistence type="inferred from homology"/>
<dbReference type="Pfam" id="PF00471">
    <property type="entry name" value="Ribosomal_L33"/>
    <property type="match status" value="1"/>
</dbReference>
<dbReference type="EMBL" id="PFWS01000002">
    <property type="protein sequence ID" value="PJA47780.1"/>
    <property type="molecule type" value="Genomic_DNA"/>
</dbReference>
<organism evidence="6 7">
    <name type="scientific">Candidatus Uhrbacteria bacterium CG_4_9_14_3_um_filter_36_7</name>
    <dbReference type="NCBI Taxonomy" id="1975033"/>
    <lineage>
        <taxon>Bacteria</taxon>
        <taxon>Candidatus Uhriibacteriota</taxon>
    </lineage>
</organism>
<dbReference type="InterPro" id="IPR038584">
    <property type="entry name" value="Ribosomal_bL33_sf"/>
</dbReference>
<evidence type="ECO:0000313" key="6">
    <source>
        <dbReference type="EMBL" id="PJA47780.1"/>
    </source>
</evidence>